<dbReference type="PANTHER" id="PTHR13069">
    <property type="entry name" value="ALKYLATED DNA REPAIR PROTEIN ALKB HOMOLOG 8"/>
    <property type="match status" value="1"/>
</dbReference>
<evidence type="ECO:0000259" key="3">
    <source>
        <dbReference type="Pfam" id="PF08241"/>
    </source>
</evidence>
<reference evidence="4 5" key="1">
    <citation type="submission" date="2016-07" db="EMBL/GenBank/DDBJ databases">
        <title>Pervasive Adenine N6-methylation of Active Genes in Fungi.</title>
        <authorList>
            <consortium name="DOE Joint Genome Institute"/>
            <person name="Mondo S.J."/>
            <person name="Dannebaum R.O."/>
            <person name="Kuo R.C."/>
            <person name="Labutti K."/>
            <person name="Haridas S."/>
            <person name="Kuo A."/>
            <person name="Salamov A."/>
            <person name="Ahrendt S.R."/>
            <person name="Lipzen A."/>
            <person name="Sullivan W."/>
            <person name="Andreopoulos W.B."/>
            <person name="Clum A."/>
            <person name="Lindquist E."/>
            <person name="Daum C."/>
            <person name="Ramamoorthy G.K."/>
            <person name="Gryganskyi A."/>
            <person name="Culley D."/>
            <person name="Magnuson J.K."/>
            <person name="James T.Y."/>
            <person name="O'Malley M.A."/>
            <person name="Stajich J.E."/>
            <person name="Spatafora J.W."/>
            <person name="Visel A."/>
            <person name="Grigoriev I.V."/>
        </authorList>
    </citation>
    <scope>NUCLEOTIDE SEQUENCE [LARGE SCALE GENOMIC DNA]</scope>
    <source>
        <strain evidence="4 5">CBS 931.73</strain>
    </source>
</reference>
<dbReference type="PANTHER" id="PTHR13069:SF21">
    <property type="entry name" value="ALKYLATED DNA REPAIR PROTEIN ALKB HOMOLOG 8"/>
    <property type="match status" value="1"/>
</dbReference>
<dbReference type="GO" id="GO:0008757">
    <property type="term" value="F:S-adenosylmethionine-dependent methyltransferase activity"/>
    <property type="evidence" value="ECO:0007669"/>
    <property type="project" value="InterPro"/>
</dbReference>
<sequence>MPKPNIPIVQDLSQNSAKEEEQHVHDVYEVIAPHFSQTRYKPWPVVEKFMLSIPTGDVGADVGCGNGKYLGVNKNVFTIGSDRSSNLIKICGERGLEAMVCDNLSLPYRKECFDYAISIAVIHHFTTPERRIAAIKEILRITKKSGKILIFVWALEQQGKRKFDQNHQDVYVPWALPTELAKKYREENNISEQDQEEIVLNRPFTKSRVFVERYYHLFREHELDDLVCSTNEADILESGYDRDNWYVIAQKR</sequence>
<dbReference type="EMBL" id="MCFE01000053">
    <property type="protein sequence ID" value="ORY02810.1"/>
    <property type="molecule type" value="Genomic_DNA"/>
</dbReference>
<proteinExistence type="predicted"/>
<protein>
    <submittedName>
        <fullName evidence="4">S-adenosyl-L-methionine-dependent methyltransferase</fullName>
    </submittedName>
</protein>
<dbReference type="OrthoDB" id="271595at2759"/>
<evidence type="ECO:0000256" key="1">
    <source>
        <dbReference type="ARBA" id="ARBA00022603"/>
    </source>
</evidence>
<keyword evidence="1 4" id="KW-0489">Methyltransferase</keyword>
<name>A0A1Y1YXR1_9FUNG</name>
<feature type="domain" description="Methyltransferase type 11" evidence="3">
    <location>
        <begin position="61"/>
        <end position="150"/>
    </location>
</feature>
<gene>
    <name evidence="4" type="ORF">K493DRAFT_328549</name>
</gene>
<dbReference type="FunFam" id="3.40.50.150:FF:000195">
    <property type="entry name" value="Methyltransferase domain containing protein"/>
    <property type="match status" value="1"/>
</dbReference>
<dbReference type="GO" id="GO:0005737">
    <property type="term" value="C:cytoplasm"/>
    <property type="evidence" value="ECO:0007669"/>
    <property type="project" value="TreeGrafter"/>
</dbReference>
<dbReference type="CDD" id="cd02440">
    <property type="entry name" value="AdoMet_MTases"/>
    <property type="match status" value="1"/>
</dbReference>
<keyword evidence="5" id="KW-1185">Reference proteome</keyword>
<dbReference type="InParanoid" id="A0A1Y1YXR1"/>
<organism evidence="4 5">
    <name type="scientific">Basidiobolus meristosporus CBS 931.73</name>
    <dbReference type="NCBI Taxonomy" id="1314790"/>
    <lineage>
        <taxon>Eukaryota</taxon>
        <taxon>Fungi</taxon>
        <taxon>Fungi incertae sedis</taxon>
        <taxon>Zoopagomycota</taxon>
        <taxon>Entomophthoromycotina</taxon>
        <taxon>Basidiobolomycetes</taxon>
        <taxon>Basidiobolales</taxon>
        <taxon>Basidiobolaceae</taxon>
        <taxon>Basidiobolus</taxon>
    </lineage>
</organism>
<dbReference type="GO" id="GO:0000049">
    <property type="term" value="F:tRNA binding"/>
    <property type="evidence" value="ECO:0007669"/>
    <property type="project" value="TreeGrafter"/>
</dbReference>
<dbReference type="InterPro" id="IPR051422">
    <property type="entry name" value="AlkB_tRNA_MeTrf/Diox"/>
</dbReference>
<dbReference type="GO" id="GO:0106335">
    <property type="term" value="F:tRNA (5-carboxymethyluridine(34)-5-O)-methyltransferase activity"/>
    <property type="evidence" value="ECO:0007669"/>
    <property type="project" value="TreeGrafter"/>
</dbReference>
<comment type="caution">
    <text evidence="4">The sequence shown here is derived from an EMBL/GenBank/DDBJ whole genome shotgun (WGS) entry which is preliminary data.</text>
</comment>
<dbReference type="AlphaFoldDB" id="A0A1Y1YXR1"/>
<dbReference type="Gene3D" id="3.40.50.150">
    <property type="entry name" value="Vaccinia Virus protein VP39"/>
    <property type="match status" value="1"/>
</dbReference>
<dbReference type="Pfam" id="PF08241">
    <property type="entry name" value="Methyltransf_11"/>
    <property type="match status" value="1"/>
</dbReference>
<dbReference type="InterPro" id="IPR029063">
    <property type="entry name" value="SAM-dependent_MTases_sf"/>
</dbReference>
<evidence type="ECO:0000313" key="5">
    <source>
        <dbReference type="Proteomes" id="UP000193498"/>
    </source>
</evidence>
<dbReference type="FunCoup" id="A0A1Y1YXR1">
    <property type="interactions" value="588"/>
</dbReference>
<keyword evidence="2 4" id="KW-0808">Transferase</keyword>
<dbReference type="InterPro" id="IPR013216">
    <property type="entry name" value="Methyltransf_11"/>
</dbReference>
<dbReference type="GO" id="GO:0005634">
    <property type="term" value="C:nucleus"/>
    <property type="evidence" value="ECO:0007669"/>
    <property type="project" value="TreeGrafter"/>
</dbReference>
<dbReference type="Proteomes" id="UP000193498">
    <property type="component" value="Unassembled WGS sequence"/>
</dbReference>
<dbReference type="STRING" id="1314790.A0A1Y1YXR1"/>
<dbReference type="SUPFAM" id="SSF53335">
    <property type="entry name" value="S-adenosyl-L-methionine-dependent methyltransferases"/>
    <property type="match status" value="1"/>
</dbReference>
<dbReference type="GO" id="GO:0002098">
    <property type="term" value="P:tRNA wobble uridine modification"/>
    <property type="evidence" value="ECO:0007669"/>
    <property type="project" value="TreeGrafter"/>
</dbReference>
<evidence type="ECO:0000256" key="2">
    <source>
        <dbReference type="ARBA" id="ARBA00022679"/>
    </source>
</evidence>
<evidence type="ECO:0000313" key="4">
    <source>
        <dbReference type="EMBL" id="ORY02810.1"/>
    </source>
</evidence>
<dbReference type="GO" id="GO:0030488">
    <property type="term" value="P:tRNA methylation"/>
    <property type="evidence" value="ECO:0007669"/>
    <property type="project" value="TreeGrafter"/>
</dbReference>
<accession>A0A1Y1YXR1</accession>